<dbReference type="InterPro" id="IPR002125">
    <property type="entry name" value="CMP_dCMP_dom"/>
</dbReference>
<evidence type="ECO:0000256" key="3">
    <source>
        <dbReference type="ARBA" id="ARBA00012766"/>
    </source>
</evidence>
<dbReference type="PROSITE" id="PS51747">
    <property type="entry name" value="CYT_DCMP_DEAMINASES_2"/>
    <property type="match status" value="1"/>
</dbReference>
<dbReference type="PANTHER" id="PTHR11079">
    <property type="entry name" value="CYTOSINE DEAMINASE FAMILY MEMBER"/>
    <property type="match status" value="1"/>
</dbReference>
<protein>
    <recommendedName>
        <fullName evidence="8">Riboflavin biosynthesis protein PYRD, chloroplastic</fullName>
        <ecNumber evidence="3">3.5.4.26</ecNumber>
    </recommendedName>
</protein>
<dbReference type="Proteomes" id="UP000734854">
    <property type="component" value="Unassembled WGS sequence"/>
</dbReference>
<dbReference type="CDD" id="cd01284">
    <property type="entry name" value="Riboflavin_deaminase-reductase"/>
    <property type="match status" value="1"/>
</dbReference>
<comment type="pathway">
    <text evidence="2">Cofactor biosynthesis; riboflavin biosynthesis; 5-amino-6-(D-ribitylamino)uracil from GTP: step 2/4.</text>
</comment>
<evidence type="ECO:0000256" key="2">
    <source>
        <dbReference type="ARBA" id="ARBA00004882"/>
    </source>
</evidence>
<evidence type="ECO:0000256" key="4">
    <source>
        <dbReference type="ARBA" id="ARBA00022723"/>
    </source>
</evidence>
<gene>
    <name evidence="10" type="ORF">ZIOFF_032656</name>
</gene>
<comment type="caution">
    <text evidence="10">The sequence shown here is derived from an EMBL/GenBank/DDBJ whole genome shotgun (WGS) entry which is preliminary data.</text>
</comment>
<keyword evidence="6" id="KW-0862">Zinc</keyword>
<dbReference type="EC" id="3.5.4.26" evidence="3"/>
<dbReference type="GO" id="GO:0008835">
    <property type="term" value="F:diaminohydroxyphosphoribosylaminopyrimidine deaminase activity"/>
    <property type="evidence" value="ECO:0007669"/>
    <property type="project" value="UniProtKB-EC"/>
</dbReference>
<accession>A0A8J5GGM7</accession>
<dbReference type="PROSITE" id="PS00903">
    <property type="entry name" value="CYT_DCMP_DEAMINASES_1"/>
    <property type="match status" value="1"/>
</dbReference>
<dbReference type="InterPro" id="IPR004794">
    <property type="entry name" value="Eubact_RibD"/>
</dbReference>
<evidence type="ECO:0000256" key="7">
    <source>
        <dbReference type="ARBA" id="ARBA00058389"/>
    </source>
</evidence>
<evidence type="ECO:0000256" key="1">
    <source>
        <dbReference type="ARBA" id="ARBA00001947"/>
    </source>
</evidence>
<feature type="domain" description="CMP/dCMP-type deaminase" evidence="9">
    <location>
        <begin position="53"/>
        <end position="175"/>
    </location>
</feature>
<dbReference type="NCBIfam" id="TIGR00326">
    <property type="entry name" value="eubact_ribD"/>
    <property type="match status" value="1"/>
</dbReference>
<keyword evidence="11" id="KW-1185">Reference proteome</keyword>
<evidence type="ECO:0000256" key="5">
    <source>
        <dbReference type="ARBA" id="ARBA00022801"/>
    </source>
</evidence>
<dbReference type="FunFam" id="3.40.140.10:FF:000025">
    <property type="entry name" value="Riboflavin biosynthesis protein RibD"/>
    <property type="match status" value="1"/>
</dbReference>
<dbReference type="AlphaFoldDB" id="A0A8J5GGM7"/>
<keyword evidence="4" id="KW-0479">Metal-binding</keyword>
<dbReference type="GO" id="GO:0008270">
    <property type="term" value="F:zinc ion binding"/>
    <property type="evidence" value="ECO:0007669"/>
    <property type="project" value="InterPro"/>
</dbReference>
<name>A0A8J5GGM7_ZINOF</name>
<organism evidence="10 11">
    <name type="scientific">Zingiber officinale</name>
    <name type="common">Ginger</name>
    <name type="synonym">Amomum zingiber</name>
    <dbReference type="NCBI Taxonomy" id="94328"/>
    <lineage>
        <taxon>Eukaryota</taxon>
        <taxon>Viridiplantae</taxon>
        <taxon>Streptophyta</taxon>
        <taxon>Embryophyta</taxon>
        <taxon>Tracheophyta</taxon>
        <taxon>Spermatophyta</taxon>
        <taxon>Magnoliopsida</taxon>
        <taxon>Liliopsida</taxon>
        <taxon>Zingiberales</taxon>
        <taxon>Zingiberaceae</taxon>
        <taxon>Zingiber</taxon>
    </lineage>
</organism>
<dbReference type="PANTHER" id="PTHR11079:SF162">
    <property type="entry name" value="RIBOFLAVIN BIOSYNTHESIS PROTEIN PYRD, CHLOROPLASTIC"/>
    <property type="match status" value="1"/>
</dbReference>
<reference evidence="10 11" key="1">
    <citation type="submission" date="2020-08" db="EMBL/GenBank/DDBJ databases">
        <title>Plant Genome Project.</title>
        <authorList>
            <person name="Zhang R.-G."/>
        </authorList>
    </citation>
    <scope>NUCLEOTIDE SEQUENCE [LARGE SCALE GENOMIC DNA]</scope>
    <source>
        <tissue evidence="10">Rhizome</tissue>
    </source>
</reference>
<dbReference type="Pfam" id="PF00383">
    <property type="entry name" value="dCMP_cyt_deam_1"/>
    <property type="match status" value="1"/>
</dbReference>
<evidence type="ECO:0000256" key="8">
    <source>
        <dbReference type="ARBA" id="ARBA00070721"/>
    </source>
</evidence>
<dbReference type="EMBL" id="JACMSC010000009">
    <property type="protein sequence ID" value="KAG6507314.1"/>
    <property type="molecule type" value="Genomic_DNA"/>
</dbReference>
<evidence type="ECO:0000256" key="6">
    <source>
        <dbReference type="ARBA" id="ARBA00022833"/>
    </source>
</evidence>
<comment type="cofactor">
    <cofactor evidence="1">
        <name>Zn(2+)</name>
        <dbReference type="ChEBI" id="CHEBI:29105"/>
    </cofactor>
</comment>
<evidence type="ECO:0000313" key="11">
    <source>
        <dbReference type="Proteomes" id="UP000734854"/>
    </source>
</evidence>
<comment type="function">
    <text evidence="7">Monofunctional pyrimidine deaminase involved in the riboflavin biosynthesis pathway. Also has a reductase domain that lacks catalytically essential substrate-binding residues.</text>
</comment>
<proteinExistence type="predicted"/>
<keyword evidence="5" id="KW-0378">Hydrolase</keyword>
<dbReference type="InterPro" id="IPR016192">
    <property type="entry name" value="APOBEC/CMP_deaminase_Zn-bd"/>
</dbReference>
<evidence type="ECO:0000259" key="9">
    <source>
        <dbReference type="PROSITE" id="PS51747"/>
    </source>
</evidence>
<evidence type="ECO:0000313" key="10">
    <source>
        <dbReference type="EMBL" id="KAG6507314.1"/>
    </source>
</evidence>
<dbReference type="GO" id="GO:0009231">
    <property type="term" value="P:riboflavin biosynthetic process"/>
    <property type="evidence" value="ECO:0007669"/>
    <property type="project" value="InterPro"/>
</dbReference>
<dbReference type="OrthoDB" id="252265at2759"/>
<sequence length="401" mass="43726">MPNSIISPTANLSLARCNLGFVALRRCFQVGSTTLALCKSSMTSRVRVRCAAEDDAFYIRRCVELARTAIGCTSPNPMVGCVIVKDGKIVGEGFHPKAGQPHAEVFALKDAGILAENATAYVSLEPCNHYGRTPPCTEALINAKVKHVVVGMVDPNPIVASKGVERLRDSGIGVTVGVEEMLCRKLNEAYIHRMLTGRPFVTLRYTLSFNGSITNRLGKGADEPGGYFSQLLQEHDGIIIPGDQLTKISTLPTSHESGANQPFHVVIAKGVSSSLQLPGFIMKFASKIIVLADNEVKIQPEMQGVEVVILENITLSSILDYCGKRGMCSILLDFRGHSKSLSELLEGVLVENLVQKVVMEIYPFWRISDEYSSLPSGWKSLRLKNLESRTLSESVLVEGYI</sequence>